<dbReference type="Proteomes" id="UP000009022">
    <property type="component" value="Unassembled WGS sequence"/>
</dbReference>
<keyword evidence="4" id="KW-1185">Reference proteome</keyword>
<dbReference type="InterPro" id="IPR013763">
    <property type="entry name" value="Cyclin-like_dom"/>
</dbReference>
<dbReference type="KEGG" id="tad:TRIADDRAFT_34271"/>
<dbReference type="OrthoDB" id="5590282at2759"/>
<dbReference type="Pfam" id="PF02984">
    <property type="entry name" value="Cyclin_C"/>
    <property type="match status" value="1"/>
</dbReference>
<protein>
    <recommendedName>
        <fullName evidence="5">Cyclin C-terminal domain-containing protein</fullName>
    </recommendedName>
</protein>
<dbReference type="EMBL" id="DS985345">
    <property type="protein sequence ID" value="EDV19013.1"/>
    <property type="molecule type" value="Genomic_DNA"/>
</dbReference>
<dbReference type="SMART" id="SM01332">
    <property type="entry name" value="Cyclin_C"/>
    <property type="match status" value="1"/>
</dbReference>
<evidence type="ECO:0000259" key="1">
    <source>
        <dbReference type="SMART" id="SM00385"/>
    </source>
</evidence>
<evidence type="ECO:0000313" key="4">
    <source>
        <dbReference type="Proteomes" id="UP000009022"/>
    </source>
</evidence>
<dbReference type="SMART" id="SM00385">
    <property type="entry name" value="CYCLIN"/>
    <property type="match status" value="1"/>
</dbReference>
<proteinExistence type="predicted"/>
<dbReference type="InterPro" id="IPR036915">
    <property type="entry name" value="Cyclin-like_sf"/>
</dbReference>
<feature type="non-terminal residue" evidence="3">
    <location>
        <position position="1"/>
    </location>
</feature>
<evidence type="ECO:0000259" key="2">
    <source>
        <dbReference type="SMART" id="SM01332"/>
    </source>
</evidence>
<accession>B3SE31</accession>
<evidence type="ECO:0008006" key="5">
    <source>
        <dbReference type="Google" id="ProtNLM"/>
    </source>
</evidence>
<dbReference type="GeneID" id="6759716"/>
<feature type="domain" description="Cyclin C-terminal" evidence="2">
    <location>
        <begin position="4"/>
        <end position="93"/>
    </location>
</feature>
<dbReference type="STRING" id="10228.B3SE31"/>
<dbReference type="AlphaFoldDB" id="B3SE31"/>
<sequence>VDSQHHTMAKYFMELCLPEYDMVSLLPSEIASASLLLAVKICNQFEWNATLQHYSGYTEEKLYPIARKIVNIVSKSATSKYQVNTTKNFFLHFIAYITA</sequence>
<dbReference type="InParanoid" id="B3SE31"/>
<dbReference type="Gene3D" id="1.10.472.10">
    <property type="entry name" value="Cyclin-like"/>
    <property type="match status" value="1"/>
</dbReference>
<dbReference type="eggNOG" id="KOG0653">
    <property type="taxonomic scope" value="Eukaryota"/>
</dbReference>
<dbReference type="HOGENOM" id="CLU_181943_0_0_1"/>
<organism evidence="3 4">
    <name type="scientific">Trichoplax adhaerens</name>
    <name type="common">Trichoplax reptans</name>
    <dbReference type="NCBI Taxonomy" id="10228"/>
    <lineage>
        <taxon>Eukaryota</taxon>
        <taxon>Metazoa</taxon>
        <taxon>Placozoa</taxon>
        <taxon>Uniplacotomia</taxon>
        <taxon>Trichoplacea</taxon>
        <taxon>Trichoplacidae</taxon>
        <taxon>Trichoplax</taxon>
    </lineage>
</organism>
<dbReference type="PhylomeDB" id="B3SE31"/>
<dbReference type="InterPro" id="IPR004367">
    <property type="entry name" value="Cyclin_C-dom"/>
</dbReference>
<evidence type="ECO:0000313" key="3">
    <source>
        <dbReference type="EMBL" id="EDV19013.1"/>
    </source>
</evidence>
<name>B3SE31_TRIAD</name>
<gene>
    <name evidence="3" type="ORF">TRIADDRAFT_34271</name>
</gene>
<reference evidence="3 4" key="1">
    <citation type="journal article" date="2008" name="Nature">
        <title>The Trichoplax genome and the nature of placozoans.</title>
        <authorList>
            <person name="Srivastava M."/>
            <person name="Begovic E."/>
            <person name="Chapman J."/>
            <person name="Putnam N.H."/>
            <person name="Hellsten U."/>
            <person name="Kawashima T."/>
            <person name="Kuo A."/>
            <person name="Mitros T."/>
            <person name="Salamov A."/>
            <person name="Carpenter M.L."/>
            <person name="Signorovitch A.Y."/>
            <person name="Moreno M.A."/>
            <person name="Kamm K."/>
            <person name="Grimwood J."/>
            <person name="Schmutz J."/>
            <person name="Shapiro H."/>
            <person name="Grigoriev I.V."/>
            <person name="Buss L.W."/>
            <person name="Schierwater B."/>
            <person name="Dellaporta S.L."/>
            <person name="Rokhsar D.S."/>
        </authorList>
    </citation>
    <scope>NUCLEOTIDE SEQUENCE [LARGE SCALE GENOMIC DNA]</scope>
    <source>
        <strain evidence="3 4">Grell-BS-1999</strain>
    </source>
</reference>
<dbReference type="CTD" id="6759716"/>
<dbReference type="RefSeq" id="XP_002118501.1">
    <property type="nucleotide sequence ID" value="XM_002118465.1"/>
</dbReference>
<dbReference type="SUPFAM" id="SSF47954">
    <property type="entry name" value="Cyclin-like"/>
    <property type="match status" value="1"/>
</dbReference>
<feature type="domain" description="Cyclin-like" evidence="1">
    <location>
        <begin position="1"/>
        <end position="71"/>
    </location>
</feature>